<sequence>MRAWSDTAETPAAGIVARGENICELLSINILGGVFLAFLAEHHDLAFSHLLTAYVDERRSDIIRLLYADLDDQPPGDPRYRRVYRNNQGRFLVLQAETRRLEVSVLARLLNEEKKRYRRAMITHVPRRDTTAGDHLIHVPSDCREAVHHVGALASAAADFPQPHTIQET</sequence>
<keyword evidence="2" id="KW-1185">Reference proteome</keyword>
<name>A0ABN3RVQ9_9ACTN</name>
<comment type="caution">
    <text evidence="1">The sequence shown here is derived from an EMBL/GenBank/DDBJ whole genome shotgun (WGS) entry which is preliminary data.</text>
</comment>
<gene>
    <name evidence="1" type="ORF">GCM10010307_80750</name>
</gene>
<accession>A0ABN3RVQ9</accession>
<protein>
    <submittedName>
        <fullName evidence="1">Uncharacterized protein</fullName>
    </submittedName>
</protein>
<evidence type="ECO:0000313" key="1">
    <source>
        <dbReference type="EMBL" id="GAA2662019.1"/>
    </source>
</evidence>
<reference evidence="1 2" key="1">
    <citation type="journal article" date="2019" name="Int. J. Syst. Evol. Microbiol.">
        <title>The Global Catalogue of Microorganisms (GCM) 10K type strain sequencing project: providing services to taxonomists for standard genome sequencing and annotation.</title>
        <authorList>
            <consortium name="The Broad Institute Genomics Platform"/>
            <consortium name="The Broad Institute Genome Sequencing Center for Infectious Disease"/>
            <person name="Wu L."/>
            <person name="Ma J."/>
        </authorList>
    </citation>
    <scope>NUCLEOTIDE SEQUENCE [LARGE SCALE GENOMIC DNA]</scope>
    <source>
        <strain evidence="1 2">JCM 4524</strain>
    </source>
</reference>
<evidence type="ECO:0000313" key="2">
    <source>
        <dbReference type="Proteomes" id="UP001500151"/>
    </source>
</evidence>
<organism evidence="1 2">
    <name type="scientific">Streptomyces vastus</name>
    <dbReference type="NCBI Taxonomy" id="285451"/>
    <lineage>
        <taxon>Bacteria</taxon>
        <taxon>Bacillati</taxon>
        <taxon>Actinomycetota</taxon>
        <taxon>Actinomycetes</taxon>
        <taxon>Kitasatosporales</taxon>
        <taxon>Streptomycetaceae</taxon>
        <taxon>Streptomyces</taxon>
    </lineage>
</organism>
<proteinExistence type="predicted"/>
<dbReference type="Proteomes" id="UP001500151">
    <property type="component" value="Unassembled WGS sequence"/>
</dbReference>
<dbReference type="EMBL" id="BAAASJ010000120">
    <property type="protein sequence ID" value="GAA2662019.1"/>
    <property type="molecule type" value="Genomic_DNA"/>
</dbReference>